<evidence type="ECO:0000256" key="10">
    <source>
        <dbReference type="ARBA" id="ARBA00066995"/>
    </source>
</evidence>
<dbReference type="Proteomes" id="UP000068067">
    <property type="component" value="Chromosome"/>
</dbReference>
<dbReference type="PANTHER" id="PTHR13789:SF318">
    <property type="entry name" value="GERANYLGERANYL DIPHOSPHATE REDUCTASE"/>
    <property type="match status" value="1"/>
</dbReference>
<comment type="similarity">
    <text evidence="8">Belongs to the 3-hydroxybenzoate 6-hydroxylase family.</text>
</comment>
<dbReference type="GO" id="GO:0018669">
    <property type="term" value="F:3-hydroxybenzoate 6-monooxygenase activity"/>
    <property type="evidence" value="ECO:0007669"/>
    <property type="project" value="UniProtKB-EC"/>
</dbReference>
<keyword evidence="14" id="KW-1185">Reference proteome</keyword>
<dbReference type="InterPro" id="IPR036188">
    <property type="entry name" value="FAD/NAD-bd_sf"/>
</dbReference>
<dbReference type="PRINTS" id="PR00420">
    <property type="entry name" value="RNGMNOXGNASE"/>
</dbReference>
<dbReference type="OrthoDB" id="4568714at2"/>
<dbReference type="AlphaFoldDB" id="A0A0M4CNZ2"/>
<evidence type="ECO:0000313" key="13">
    <source>
        <dbReference type="EMBL" id="ALC07072.1"/>
    </source>
</evidence>
<keyword evidence="3" id="KW-0058">Aromatic hydrocarbons catabolism</keyword>
<evidence type="ECO:0000256" key="5">
    <source>
        <dbReference type="ARBA" id="ARBA00023002"/>
    </source>
</evidence>
<protein>
    <recommendedName>
        <fullName evidence="11">3-hydroxybenzoate 6-hydroxylase</fullName>
        <ecNumber evidence="10">1.14.13.24</ecNumber>
    </recommendedName>
</protein>
<dbReference type="RefSeq" id="WP_053545938.1">
    <property type="nucleotide sequence ID" value="NZ_CP009220.1"/>
</dbReference>
<dbReference type="PANTHER" id="PTHR13789">
    <property type="entry name" value="MONOOXYGENASE"/>
    <property type="match status" value="1"/>
</dbReference>
<dbReference type="SUPFAM" id="SSF51905">
    <property type="entry name" value="FAD/NAD(P)-binding domain"/>
    <property type="match status" value="1"/>
</dbReference>
<dbReference type="EC" id="1.14.13.24" evidence="10"/>
<reference evidence="13 14" key="1">
    <citation type="submission" date="2014-08" db="EMBL/GenBank/DDBJ databases">
        <title>Complete genome sequence of Corynebacterium deserti GIMN1.010 (=DSM 45689), isolated from desert sand in western China.</title>
        <authorList>
            <person name="Ruckert C."/>
            <person name="Albersmeier A."/>
            <person name="Kalinowski J."/>
        </authorList>
    </citation>
    <scope>NUCLEOTIDE SEQUENCE [LARGE SCALE GENOMIC DNA]</scope>
    <source>
        <strain evidence="13 14">GIMN1.010</strain>
    </source>
</reference>
<dbReference type="STRING" id="931089.CDES_13725"/>
<sequence>MSLPNSDELKGQKIIISGGGIGGAAGALALALRGADVTLYERAPEFKEVGAGLQIGPHGWRMLESWGLLDQIVAAGYLPDDMQFRDAINRETILTMRFDEEFQQHYGGRYLVIHRSDLLNILVTTAIEAGAKLHNGILVTASRTVDGGIEVDIESATNEGEDKKTLLADAFLAFDGIHSVMRKKLADDAPVASSYVAYRGTSKLAEDEAMKDLKSVIGYIGPHVHFIQYPLRGGELLNQVAVFESKRYLEGRENGNIPEDWGNPEELDTAYSHCDDFIQDRLGTLWRNNWWQMSDREPLENWRIGRMLVLGDAAHPPLQYLASGAVMAMEDAEAVAQFASDAARAGKLDWEEVLAEVEAERRPRCTRIQTVGRFWGELWHVEGTARLIRNEVFRQADRSGWFVYTDWLWGYDASKRAHITNPELGEMPQALKEWRYALLEQN</sequence>
<evidence type="ECO:0000259" key="12">
    <source>
        <dbReference type="Pfam" id="PF01494"/>
    </source>
</evidence>
<comment type="catalytic activity">
    <reaction evidence="9">
        <text>3-hydroxybenzoate + NADH + O2 + H(+) = 2,5-dihydroxybenzoate + NAD(+) + H2O</text>
        <dbReference type="Rhea" id="RHEA:22692"/>
        <dbReference type="ChEBI" id="CHEBI:15377"/>
        <dbReference type="ChEBI" id="CHEBI:15378"/>
        <dbReference type="ChEBI" id="CHEBI:15379"/>
        <dbReference type="ChEBI" id="CHEBI:16193"/>
        <dbReference type="ChEBI" id="CHEBI:57540"/>
        <dbReference type="ChEBI" id="CHEBI:57945"/>
        <dbReference type="ChEBI" id="CHEBI:58044"/>
        <dbReference type="EC" id="1.14.13.24"/>
    </reaction>
</comment>
<organism evidence="13 14">
    <name type="scientific">Corynebacterium deserti GIMN1.010</name>
    <dbReference type="NCBI Taxonomy" id="931089"/>
    <lineage>
        <taxon>Bacteria</taxon>
        <taxon>Bacillati</taxon>
        <taxon>Actinomycetota</taxon>
        <taxon>Actinomycetes</taxon>
        <taxon>Mycobacteriales</taxon>
        <taxon>Corynebacteriaceae</taxon>
        <taxon>Corynebacterium</taxon>
    </lineage>
</organism>
<dbReference type="GO" id="GO:0071949">
    <property type="term" value="F:FAD binding"/>
    <property type="evidence" value="ECO:0007669"/>
    <property type="project" value="InterPro"/>
</dbReference>
<accession>A0A0M4CNZ2</accession>
<name>A0A0M4CNZ2_9CORY</name>
<dbReference type="Gene3D" id="3.50.50.60">
    <property type="entry name" value="FAD/NAD(P)-binding domain"/>
    <property type="match status" value="1"/>
</dbReference>
<evidence type="ECO:0000256" key="6">
    <source>
        <dbReference type="ARBA" id="ARBA00023027"/>
    </source>
</evidence>
<feature type="domain" description="FAD-binding" evidence="12">
    <location>
        <begin position="14"/>
        <end position="364"/>
    </location>
</feature>
<dbReference type="InterPro" id="IPR050493">
    <property type="entry name" value="FAD-dep_Monooxygenase_BioMet"/>
</dbReference>
<dbReference type="InterPro" id="IPR002938">
    <property type="entry name" value="FAD-bd"/>
</dbReference>
<keyword evidence="5 13" id="KW-0560">Oxidoreductase</keyword>
<keyword evidence="4" id="KW-0274">FAD</keyword>
<evidence type="ECO:0000256" key="7">
    <source>
        <dbReference type="ARBA" id="ARBA00023033"/>
    </source>
</evidence>
<evidence type="ECO:0000313" key="14">
    <source>
        <dbReference type="Proteomes" id="UP000068067"/>
    </source>
</evidence>
<comment type="cofactor">
    <cofactor evidence="1">
        <name>FAD</name>
        <dbReference type="ChEBI" id="CHEBI:57692"/>
    </cofactor>
</comment>
<dbReference type="FunFam" id="3.50.50.60:FF:000131">
    <property type="entry name" value="3-hydroxybenzoate 6-monooxygenase"/>
    <property type="match status" value="1"/>
</dbReference>
<evidence type="ECO:0000256" key="1">
    <source>
        <dbReference type="ARBA" id="ARBA00001974"/>
    </source>
</evidence>
<dbReference type="PATRIC" id="fig|931089.4.peg.2774"/>
<evidence type="ECO:0000256" key="2">
    <source>
        <dbReference type="ARBA" id="ARBA00022630"/>
    </source>
</evidence>
<keyword evidence="2" id="KW-0285">Flavoprotein</keyword>
<dbReference type="KEGG" id="cdx:CDES_13725"/>
<evidence type="ECO:0000256" key="8">
    <source>
        <dbReference type="ARBA" id="ARBA00024018"/>
    </source>
</evidence>
<keyword evidence="7" id="KW-0503">Monooxygenase</keyword>
<evidence type="ECO:0000256" key="11">
    <source>
        <dbReference type="ARBA" id="ARBA00071607"/>
    </source>
</evidence>
<evidence type="ECO:0000256" key="3">
    <source>
        <dbReference type="ARBA" id="ARBA00022797"/>
    </source>
</evidence>
<keyword evidence="6" id="KW-0520">NAD</keyword>
<dbReference type="EMBL" id="CP009220">
    <property type="protein sequence ID" value="ALC07072.1"/>
    <property type="molecule type" value="Genomic_DNA"/>
</dbReference>
<gene>
    <name evidence="13" type="ORF">CDES_13725</name>
</gene>
<evidence type="ECO:0000256" key="9">
    <source>
        <dbReference type="ARBA" id="ARBA00050623"/>
    </source>
</evidence>
<evidence type="ECO:0000256" key="4">
    <source>
        <dbReference type="ARBA" id="ARBA00022827"/>
    </source>
</evidence>
<dbReference type="SUPFAM" id="SSF54373">
    <property type="entry name" value="FAD-linked reductases, C-terminal domain"/>
    <property type="match status" value="1"/>
</dbReference>
<dbReference type="Pfam" id="PF01494">
    <property type="entry name" value="FAD_binding_3"/>
    <property type="match status" value="1"/>
</dbReference>
<proteinExistence type="inferred from homology"/>